<keyword evidence="3" id="KW-1185">Reference proteome</keyword>
<gene>
    <name evidence="2" type="ORF">FYJ63_05015</name>
</gene>
<proteinExistence type="predicted"/>
<feature type="compositionally biased region" description="Acidic residues" evidence="1">
    <location>
        <begin position="522"/>
        <end position="534"/>
    </location>
</feature>
<evidence type="ECO:0000256" key="1">
    <source>
        <dbReference type="SAM" id="MobiDB-lite"/>
    </source>
</evidence>
<feature type="compositionally biased region" description="Acidic residues" evidence="1">
    <location>
        <begin position="345"/>
        <end position="356"/>
    </location>
</feature>
<feature type="compositionally biased region" description="Acidic residues" evidence="1">
    <location>
        <begin position="494"/>
        <end position="503"/>
    </location>
</feature>
<feature type="region of interest" description="Disordered" evidence="1">
    <location>
        <begin position="772"/>
        <end position="797"/>
    </location>
</feature>
<reference evidence="2 3" key="1">
    <citation type="submission" date="2019-08" db="EMBL/GenBank/DDBJ databases">
        <title>In-depth cultivation of the pig gut microbiome towards novel bacterial diversity and tailored functional studies.</title>
        <authorList>
            <person name="Wylensek D."/>
            <person name="Hitch T.C.A."/>
            <person name="Clavel T."/>
        </authorList>
    </citation>
    <scope>NUCLEOTIDE SEQUENCE [LARGE SCALE GENOMIC DNA]</scope>
    <source>
        <strain evidence="2 3">RF-GAM-744-WT-7</strain>
    </source>
</reference>
<feature type="compositionally biased region" description="Low complexity" evidence="1">
    <location>
        <begin position="512"/>
        <end position="521"/>
    </location>
</feature>
<evidence type="ECO:0000313" key="2">
    <source>
        <dbReference type="EMBL" id="MST49596.1"/>
    </source>
</evidence>
<dbReference type="RefSeq" id="WP_154544444.1">
    <property type="nucleotide sequence ID" value="NZ_VUMY01000007.1"/>
</dbReference>
<dbReference type="Proteomes" id="UP000442535">
    <property type="component" value="Unassembled WGS sequence"/>
</dbReference>
<accession>A0A7K0K280</accession>
<protein>
    <submittedName>
        <fullName evidence="2">Uncharacterized protein</fullName>
    </submittedName>
</protein>
<feature type="region of interest" description="Disordered" evidence="1">
    <location>
        <begin position="700"/>
        <end position="751"/>
    </location>
</feature>
<sequence>MAQSSNPSFPSRFNAGSGSFSKGFADASPVRPPVLTAQGREDVERLRAKVRAHNPGYVYSNGVSLPSQLPSVPELLDELARNVAGARVHGDVPATPLPEVEPSELAKAGFDWRAIADRAITALEQGSHRPLPLANDPEAASIPGLSVIAASGTTTQPEPESAPSEEARLEEELAVPAEQTVSAPEEATPEFTELPVEETVLDEPVQEEPTAEETALEETPVVEAVSEPVAEEIPALEEEIPVNYVESSEASPLGEPAALAPMEPLALPETTIDEATESELETELPLIEEPFDADLPIGELEGEENFSEPDMEVAPPLLPYEEIETGSESTSEPGFETGLEPQIELNEEVASAEEEAATGTLPQSDDLMENRVYDDEVLEPEGNDDELFVGDIEGKPATWEPAEEEATSEEEVVETLTEDTTEEPAEEFGPACAAPSFPMTPEENETEPEVALEESAEAELTEETQPEELVAGETSAEQSVETTDESVVELPQEVPDETWDDTAIDTAMDTSTETPADTATETLEEPEPLLEEALPEATDTTETTENAEPEMLSEDTAEVGVEDLDLAGLDLDALDEIPLEDSVEPEPVEESSEPEPAIDEAILLEEIPTEEGIEAPLPESLPEAFADVTDATEEQSTNFEATPVEPEAETLEPNGPDSSGELPGGVAIGTEAAEAVEEPVADDLEGIDLGEFDFNSEDIPEALPEELPETSLEELPEGVEAAPPSPPEDFFADGETEAVPTLPDESGAGEETAELPFEIPQVQGDIPQAMQEGFPEWTPTSEAPEGDLGVEEPAGADAALFESDSYEGNAPDFGQPVEEKPAKKGFFQKLFGRK</sequence>
<feature type="compositionally biased region" description="Acidic residues" evidence="1">
    <location>
        <begin position="572"/>
        <end position="597"/>
    </location>
</feature>
<feature type="region of interest" description="Disordered" evidence="1">
    <location>
        <begin position="20"/>
        <end position="41"/>
    </location>
</feature>
<feature type="region of interest" description="Disordered" evidence="1">
    <location>
        <begin position="320"/>
        <end position="597"/>
    </location>
</feature>
<feature type="compositionally biased region" description="Acidic residues" evidence="1">
    <location>
        <begin position="195"/>
        <end position="216"/>
    </location>
</feature>
<dbReference type="EMBL" id="VUMY01000007">
    <property type="protein sequence ID" value="MST49596.1"/>
    <property type="molecule type" value="Genomic_DNA"/>
</dbReference>
<feature type="compositionally biased region" description="Low complexity" evidence="1">
    <location>
        <begin position="326"/>
        <end position="338"/>
    </location>
</feature>
<feature type="compositionally biased region" description="Acidic residues" evidence="1">
    <location>
        <begin position="375"/>
        <end position="388"/>
    </location>
</feature>
<organism evidence="2 3">
    <name type="scientific">Mobiluncus porci</name>
    <dbReference type="NCBI Taxonomy" id="2652278"/>
    <lineage>
        <taxon>Bacteria</taxon>
        <taxon>Bacillati</taxon>
        <taxon>Actinomycetota</taxon>
        <taxon>Actinomycetes</taxon>
        <taxon>Actinomycetales</taxon>
        <taxon>Actinomycetaceae</taxon>
        <taxon>Mobiluncus</taxon>
    </lineage>
</organism>
<feature type="compositionally biased region" description="Acidic residues" evidence="1">
    <location>
        <begin position="401"/>
        <end position="426"/>
    </location>
</feature>
<evidence type="ECO:0000313" key="3">
    <source>
        <dbReference type="Proteomes" id="UP000442535"/>
    </source>
</evidence>
<name>A0A7K0K280_9ACTO</name>
<feature type="compositionally biased region" description="Acidic residues" evidence="1">
    <location>
        <begin position="700"/>
        <end position="717"/>
    </location>
</feature>
<feature type="compositionally biased region" description="Low complexity" evidence="1">
    <location>
        <begin position="535"/>
        <end position="544"/>
    </location>
</feature>
<feature type="compositionally biased region" description="Acidic residues" evidence="1">
    <location>
        <begin position="545"/>
        <end position="565"/>
    </location>
</feature>
<comment type="caution">
    <text evidence="2">The sequence shown here is derived from an EMBL/GenBank/DDBJ whole genome shotgun (WGS) entry which is preliminary data.</text>
</comment>
<feature type="region of interest" description="Disordered" evidence="1">
    <location>
        <begin position="630"/>
        <end position="665"/>
    </location>
</feature>
<feature type="region of interest" description="Disordered" evidence="1">
    <location>
        <begin position="152"/>
        <end position="223"/>
    </location>
</feature>
<feature type="compositionally biased region" description="Acidic residues" evidence="1">
    <location>
        <begin position="442"/>
        <end position="466"/>
    </location>
</feature>
<dbReference type="AlphaFoldDB" id="A0A7K0K280"/>